<dbReference type="EMBL" id="JAYGJQ010000002">
    <property type="protein sequence ID" value="MEA9357371.1"/>
    <property type="molecule type" value="Genomic_DNA"/>
</dbReference>
<keyword evidence="3" id="KW-1185">Reference proteome</keyword>
<feature type="chain" id="PRO_5045648934" evidence="1">
    <location>
        <begin position="18"/>
        <end position="317"/>
    </location>
</feature>
<keyword evidence="1" id="KW-0732">Signal</keyword>
<evidence type="ECO:0000256" key="1">
    <source>
        <dbReference type="SAM" id="SignalP"/>
    </source>
</evidence>
<name>A0ABU5VWC9_9BACT</name>
<comment type="caution">
    <text evidence="2">The sequence shown here is derived from an EMBL/GenBank/DDBJ whole genome shotgun (WGS) entry which is preliminary data.</text>
</comment>
<gene>
    <name evidence="2" type="ORF">SHI21_14185</name>
</gene>
<accession>A0ABU5VWC9</accession>
<dbReference type="Proteomes" id="UP001302274">
    <property type="component" value="Unassembled WGS sequence"/>
</dbReference>
<reference evidence="2 3" key="1">
    <citation type="submission" date="2023-11" db="EMBL/GenBank/DDBJ databases">
        <title>A Novel Polar Bacteriovorax (B. antarcticus) Isolated from the Biocrust in Antarctica.</title>
        <authorList>
            <person name="Mun W."/>
            <person name="Choi S.Y."/>
            <person name="Mitchell R.J."/>
        </authorList>
    </citation>
    <scope>NUCLEOTIDE SEQUENCE [LARGE SCALE GENOMIC DNA]</scope>
    <source>
        <strain evidence="2 3">PP10</strain>
    </source>
</reference>
<evidence type="ECO:0000313" key="2">
    <source>
        <dbReference type="EMBL" id="MEA9357371.1"/>
    </source>
</evidence>
<organism evidence="2 3">
    <name type="scientific">Bacteriovorax antarcticus</name>
    <dbReference type="NCBI Taxonomy" id="3088717"/>
    <lineage>
        <taxon>Bacteria</taxon>
        <taxon>Pseudomonadati</taxon>
        <taxon>Bdellovibrionota</taxon>
        <taxon>Bacteriovoracia</taxon>
        <taxon>Bacteriovoracales</taxon>
        <taxon>Bacteriovoracaceae</taxon>
        <taxon>Bacteriovorax</taxon>
    </lineage>
</organism>
<sequence>MIAIILILFSSIFQASAEDDLCTYFKNCGSGSQSSTSKSQPSSGSSANFNPSNISNIKGLGVETLYQPNNSLGFNLVTGTGNVGGALITPTSENSFFGNRAIEIDDVYAQRRNEKKRYKTKKLNVALGAKILKGKNYAFDLGVSLKRNPDVKKINPGVGFSARLGFLNFGAYVYKDDTKLDLGNYYDPYSQMPYSVRFGSSTYTETFTATTLSVGTQIGNLSLDAGMIKTKYKFYQNETSVTIYSSAYNYKKFLFNLAYRKESSDNLKEDKGFLTFERDKRDYYAGVQYLWNKHVNTGIAYNNFLVHDISFTLILFL</sequence>
<feature type="signal peptide" evidence="1">
    <location>
        <begin position="1"/>
        <end position="17"/>
    </location>
</feature>
<dbReference type="RefSeq" id="WP_323577357.1">
    <property type="nucleotide sequence ID" value="NZ_JAYGJQ010000002.1"/>
</dbReference>
<evidence type="ECO:0000313" key="3">
    <source>
        <dbReference type="Proteomes" id="UP001302274"/>
    </source>
</evidence>
<proteinExistence type="predicted"/>
<protein>
    <submittedName>
        <fullName evidence="2">Uncharacterized protein</fullName>
    </submittedName>
</protein>